<dbReference type="Gene3D" id="3.40.50.620">
    <property type="entry name" value="HUPs"/>
    <property type="match status" value="1"/>
</dbReference>
<dbReference type="InterPro" id="IPR014729">
    <property type="entry name" value="Rossmann-like_a/b/a_fold"/>
</dbReference>
<reference evidence="3" key="1">
    <citation type="submission" date="2025-08" db="UniProtKB">
        <authorList>
            <consortium name="RefSeq"/>
        </authorList>
    </citation>
    <scope>IDENTIFICATION</scope>
    <source>
        <tissue evidence="3">Tentacle</tissue>
    </source>
</reference>
<dbReference type="SUPFAM" id="SSF52402">
    <property type="entry name" value="Adenine nucleotide alpha hydrolases-like"/>
    <property type="match status" value="1"/>
</dbReference>
<feature type="domain" description="UspA" evidence="1">
    <location>
        <begin position="4"/>
        <end position="161"/>
    </location>
</feature>
<dbReference type="AlphaFoldDB" id="A0A6P8J264"/>
<dbReference type="OrthoDB" id="843225at2759"/>
<sequence length="175" mass="19662">MGERKVVIAVDGSPHSYNAFQFYCENIHQKGDLILVIHAFELPTMPAAPYPYGFAYYEEWSNLVKRADDEAKELLESIGRKCQRHNKEESEKHPGDEDKYCFKLFKENGKAGEVICKFAHDEKADMIVMGSRGVGTIRRTFLGSVSDYCVHHAHIPVAVVPPASEETAEAQAKSD</sequence>
<dbReference type="PANTHER" id="PTHR46989:SF3">
    <property type="entry name" value="USPA DOMAIN-CONTAINING PROTEIN"/>
    <property type="match status" value="1"/>
</dbReference>
<dbReference type="KEGG" id="aten:116307503"/>
<dbReference type="InterPro" id="IPR006016">
    <property type="entry name" value="UspA"/>
</dbReference>
<dbReference type="Pfam" id="PF00582">
    <property type="entry name" value="Usp"/>
    <property type="match status" value="1"/>
</dbReference>
<dbReference type="InterPro" id="IPR006015">
    <property type="entry name" value="Universal_stress_UspA"/>
</dbReference>
<protein>
    <submittedName>
        <fullName evidence="3">Uncharacterized protein LOC116307503</fullName>
    </submittedName>
</protein>
<evidence type="ECO:0000313" key="2">
    <source>
        <dbReference type="Proteomes" id="UP000515163"/>
    </source>
</evidence>
<dbReference type="PANTHER" id="PTHR46989">
    <property type="entry name" value="USP DOMAIN-CONTAINING PROTEIN"/>
    <property type="match status" value="1"/>
</dbReference>
<name>A0A6P8J264_ACTTE</name>
<dbReference type="RefSeq" id="XP_031573639.1">
    <property type="nucleotide sequence ID" value="XM_031717779.1"/>
</dbReference>
<proteinExistence type="predicted"/>
<evidence type="ECO:0000313" key="3">
    <source>
        <dbReference type="RefSeq" id="XP_031573639.1"/>
    </source>
</evidence>
<dbReference type="GeneID" id="116307503"/>
<evidence type="ECO:0000259" key="1">
    <source>
        <dbReference type="Pfam" id="PF00582"/>
    </source>
</evidence>
<accession>A0A6P8J264</accession>
<dbReference type="PRINTS" id="PR01438">
    <property type="entry name" value="UNVRSLSTRESS"/>
</dbReference>
<dbReference type="CDD" id="cd23659">
    <property type="entry name" value="USP_At3g01520-like"/>
    <property type="match status" value="1"/>
</dbReference>
<keyword evidence="2" id="KW-1185">Reference proteome</keyword>
<organism evidence="2 3">
    <name type="scientific">Actinia tenebrosa</name>
    <name type="common">Australian red waratah sea anemone</name>
    <dbReference type="NCBI Taxonomy" id="6105"/>
    <lineage>
        <taxon>Eukaryota</taxon>
        <taxon>Metazoa</taxon>
        <taxon>Cnidaria</taxon>
        <taxon>Anthozoa</taxon>
        <taxon>Hexacorallia</taxon>
        <taxon>Actiniaria</taxon>
        <taxon>Actiniidae</taxon>
        <taxon>Actinia</taxon>
    </lineage>
</organism>
<dbReference type="InParanoid" id="A0A6P8J264"/>
<gene>
    <name evidence="3" type="primary">LOC116307503</name>
</gene>
<dbReference type="Proteomes" id="UP000515163">
    <property type="component" value="Unplaced"/>
</dbReference>